<dbReference type="EMBL" id="CP022188">
    <property type="protein sequence ID" value="AWI79521.1"/>
    <property type="molecule type" value="Genomic_DNA"/>
</dbReference>
<sequence length="81" mass="9326">MNHTDDTIEMLWPDQDAKHHVHIYEQVRIEAERLRRKAINDFMRVLFAALAAGPRQLVRAVRNITTRPAARDAGDTTACRC</sequence>
<proteinExistence type="predicted"/>
<protein>
    <submittedName>
        <fullName evidence="1">Uncharacterized protein</fullName>
    </submittedName>
</protein>
<accession>A0A2U8H0V1</accession>
<gene>
    <name evidence="1" type="ORF">CEW87_09145</name>
</gene>
<evidence type="ECO:0000313" key="2">
    <source>
        <dbReference type="Proteomes" id="UP000244902"/>
    </source>
</evidence>
<evidence type="ECO:0000313" key="1">
    <source>
        <dbReference type="EMBL" id="AWI79521.1"/>
    </source>
</evidence>
<dbReference type="RefSeq" id="WP_108972438.1">
    <property type="nucleotide sequence ID" value="NZ_CP022188.1"/>
</dbReference>
<name>A0A2U8H0V1_9RHOO</name>
<reference evidence="1 2" key="1">
    <citation type="submission" date="2017-06" db="EMBL/GenBank/DDBJ databases">
        <title>Azoarcus sp. TSNA42 complete genome sequence.</title>
        <authorList>
            <person name="Woo J.-H."/>
            <person name="Kim H.-S."/>
        </authorList>
    </citation>
    <scope>NUCLEOTIDE SEQUENCE [LARGE SCALE GENOMIC DNA]</scope>
    <source>
        <strain evidence="1 2">TSNA42</strain>
    </source>
</reference>
<dbReference type="Proteomes" id="UP000244902">
    <property type="component" value="Chromosome"/>
</dbReference>
<dbReference type="AlphaFoldDB" id="A0A2U8H0V1"/>
<organism evidence="1 2">
    <name type="scientific">Parazoarcus communis</name>
    <dbReference type="NCBI Taxonomy" id="41977"/>
    <lineage>
        <taxon>Bacteria</taxon>
        <taxon>Pseudomonadati</taxon>
        <taxon>Pseudomonadota</taxon>
        <taxon>Betaproteobacteria</taxon>
        <taxon>Rhodocyclales</taxon>
        <taxon>Zoogloeaceae</taxon>
        <taxon>Parazoarcus</taxon>
    </lineage>
</organism>